<evidence type="ECO:0000256" key="10">
    <source>
        <dbReference type="ARBA" id="ARBA00023136"/>
    </source>
</evidence>
<name>A0AAW4NP50_9BACT</name>
<dbReference type="RefSeq" id="WP_007135965.1">
    <property type="nucleotide sequence ID" value="NZ_CABKPN010000001.1"/>
</dbReference>
<evidence type="ECO:0000259" key="12">
    <source>
        <dbReference type="Pfam" id="PF00892"/>
    </source>
</evidence>
<comment type="subcellular location">
    <subcellularLocation>
        <location evidence="1">Cell membrane</location>
        <topology evidence="1">Multi-pass membrane protein</topology>
    </subcellularLocation>
</comment>
<keyword evidence="5" id="KW-0441">Lipid A biosynthesis</keyword>
<dbReference type="EMBL" id="JAHXRF010000005">
    <property type="protein sequence ID" value="MBW4865227.1"/>
    <property type="molecule type" value="Genomic_DNA"/>
</dbReference>
<keyword evidence="4" id="KW-0997">Cell inner membrane</keyword>
<dbReference type="PANTHER" id="PTHR30561">
    <property type="entry name" value="SMR FAMILY PROTON-DEPENDENT DRUG EFFLUX TRANSPORTER SUGE"/>
    <property type="match status" value="1"/>
</dbReference>
<dbReference type="GO" id="GO:0009245">
    <property type="term" value="P:lipid A biosynthetic process"/>
    <property type="evidence" value="ECO:0007669"/>
    <property type="project" value="UniProtKB-KW"/>
</dbReference>
<comment type="caution">
    <text evidence="13">The sequence shown here is derived from an EMBL/GenBank/DDBJ whole genome shotgun (WGS) entry which is preliminary data.</text>
</comment>
<evidence type="ECO:0000256" key="11">
    <source>
        <dbReference type="SAM" id="Phobius"/>
    </source>
</evidence>
<proteinExistence type="predicted"/>
<feature type="domain" description="EamA" evidence="12">
    <location>
        <begin position="29"/>
        <end position="115"/>
    </location>
</feature>
<organism evidence="13 14">
    <name type="scientific">Segatella salivae</name>
    <dbReference type="NCBI Taxonomy" id="228604"/>
    <lineage>
        <taxon>Bacteria</taxon>
        <taxon>Pseudomonadati</taxon>
        <taxon>Bacteroidota</taxon>
        <taxon>Bacteroidia</taxon>
        <taxon>Bacteroidales</taxon>
        <taxon>Prevotellaceae</taxon>
        <taxon>Segatella</taxon>
    </lineage>
</organism>
<evidence type="ECO:0000256" key="9">
    <source>
        <dbReference type="ARBA" id="ARBA00023098"/>
    </source>
</evidence>
<dbReference type="InterPro" id="IPR037185">
    <property type="entry name" value="EmrE-like"/>
</dbReference>
<evidence type="ECO:0000256" key="7">
    <source>
        <dbReference type="ARBA" id="ARBA00022985"/>
    </source>
</evidence>
<gene>
    <name evidence="13" type="ORF">KZY68_04165</name>
</gene>
<feature type="transmembrane region" description="Helical" evidence="11">
    <location>
        <begin position="46"/>
        <end position="66"/>
    </location>
</feature>
<keyword evidence="9" id="KW-0443">Lipid metabolism</keyword>
<evidence type="ECO:0000256" key="2">
    <source>
        <dbReference type="ARBA" id="ARBA00022475"/>
    </source>
</evidence>
<feature type="transmembrane region" description="Helical" evidence="11">
    <location>
        <begin position="73"/>
        <end position="93"/>
    </location>
</feature>
<keyword evidence="10 11" id="KW-0472">Membrane</keyword>
<dbReference type="GO" id="GO:0005886">
    <property type="term" value="C:plasma membrane"/>
    <property type="evidence" value="ECO:0007669"/>
    <property type="project" value="UniProtKB-SubCell"/>
</dbReference>
<evidence type="ECO:0000313" key="13">
    <source>
        <dbReference type="EMBL" id="MBW4865227.1"/>
    </source>
</evidence>
<dbReference type="InterPro" id="IPR000620">
    <property type="entry name" value="EamA_dom"/>
</dbReference>
<keyword evidence="2" id="KW-1003">Cell membrane</keyword>
<keyword evidence="3" id="KW-0444">Lipid biosynthesis</keyword>
<dbReference type="GeneID" id="78498150"/>
<dbReference type="Pfam" id="PF00892">
    <property type="entry name" value="EamA"/>
    <property type="match status" value="1"/>
</dbReference>
<dbReference type="InterPro" id="IPR000390">
    <property type="entry name" value="Small_drug/metabolite_transptr"/>
</dbReference>
<dbReference type="Proteomes" id="UP001196873">
    <property type="component" value="Unassembled WGS sequence"/>
</dbReference>
<protein>
    <submittedName>
        <fullName evidence="13">EamA family transporter</fullName>
    </submittedName>
</protein>
<dbReference type="SUPFAM" id="SSF103481">
    <property type="entry name" value="Multidrug resistance efflux transporter EmrE"/>
    <property type="match status" value="1"/>
</dbReference>
<keyword evidence="6 11" id="KW-0812">Transmembrane</keyword>
<evidence type="ECO:0000256" key="4">
    <source>
        <dbReference type="ARBA" id="ARBA00022519"/>
    </source>
</evidence>
<dbReference type="Gene3D" id="1.10.3730.20">
    <property type="match status" value="1"/>
</dbReference>
<evidence type="ECO:0000256" key="3">
    <source>
        <dbReference type="ARBA" id="ARBA00022516"/>
    </source>
</evidence>
<evidence type="ECO:0000313" key="14">
    <source>
        <dbReference type="Proteomes" id="UP001196873"/>
    </source>
</evidence>
<keyword evidence="8 11" id="KW-1133">Transmembrane helix</keyword>
<evidence type="ECO:0000256" key="8">
    <source>
        <dbReference type="ARBA" id="ARBA00022989"/>
    </source>
</evidence>
<sequence length="117" mass="13211">MWRVILLAVIQSSLLAGGQVFLKFALQKMLPFGWTRTFWLSLLLNWQFACSGVLFGLSSILWLYIVKHYPLSVAYPMISLSYVFGLIAAMLFFHESVSMMKWVGVGLIILGCCVIAK</sequence>
<keyword evidence="7" id="KW-0448">Lipopolysaccharide biosynthesis</keyword>
<evidence type="ECO:0000256" key="1">
    <source>
        <dbReference type="ARBA" id="ARBA00004651"/>
    </source>
</evidence>
<evidence type="ECO:0000256" key="6">
    <source>
        <dbReference type="ARBA" id="ARBA00022692"/>
    </source>
</evidence>
<feature type="transmembrane region" description="Helical" evidence="11">
    <location>
        <begin position="99"/>
        <end position="116"/>
    </location>
</feature>
<dbReference type="GO" id="GO:0009103">
    <property type="term" value="P:lipopolysaccharide biosynthetic process"/>
    <property type="evidence" value="ECO:0007669"/>
    <property type="project" value="UniProtKB-KW"/>
</dbReference>
<reference evidence="13" key="1">
    <citation type="submission" date="2021-07" db="EMBL/GenBank/DDBJ databases">
        <title>Genomic diversity and antimicrobial resistance of Prevotella spp. isolated from chronic lung disease airways.</title>
        <authorList>
            <person name="Webb K.A."/>
            <person name="Olagoke O.S."/>
            <person name="Baird T."/>
            <person name="Neill J."/>
            <person name="Pham A."/>
            <person name="Wells T.J."/>
            <person name="Ramsay K.A."/>
            <person name="Bell S.C."/>
            <person name="Sarovich D.S."/>
            <person name="Price E.P."/>
        </authorList>
    </citation>
    <scope>NUCLEOTIDE SEQUENCE</scope>
    <source>
        <strain evidence="13">SCHI0047.S.3</strain>
    </source>
</reference>
<dbReference type="AlphaFoldDB" id="A0AAW4NP50"/>
<evidence type="ECO:0000256" key="5">
    <source>
        <dbReference type="ARBA" id="ARBA00022556"/>
    </source>
</evidence>
<dbReference type="GO" id="GO:0022857">
    <property type="term" value="F:transmembrane transporter activity"/>
    <property type="evidence" value="ECO:0007669"/>
    <property type="project" value="InterPro"/>
</dbReference>
<dbReference type="PANTHER" id="PTHR30561:SF9">
    <property type="entry name" value="4-AMINO-4-DEOXY-L-ARABINOSE-PHOSPHOUNDECAPRENOL FLIPPASE SUBUNIT ARNF-RELATED"/>
    <property type="match status" value="1"/>
</dbReference>
<accession>A0AAW4NP50</accession>